<dbReference type="Pfam" id="PF03703">
    <property type="entry name" value="bPH_2"/>
    <property type="match status" value="2"/>
</dbReference>
<dbReference type="AlphaFoldDB" id="A0A1M5CSX9"/>
<evidence type="ECO:0000313" key="5">
    <source>
        <dbReference type="Proteomes" id="UP000184471"/>
    </source>
</evidence>
<dbReference type="InterPro" id="IPR014529">
    <property type="entry name" value="UCP026631"/>
</dbReference>
<dbReference type="PANTHER" id="PTHR34473:SF2">
    <property type="entry name" value="UPF0699 TRANSMEMBRANE PROTEIN YDBT"/>
    <property type="match status" value="1"/>
</dbReference>
<dbReference type="EMBL" id="FQVX01000001">
    <property type="protein sequence ID" value="SHF57800.1"/>
    <property type="molecule type" value="Genomic_DNA"/>
</dbReference>
<dbReference type="Proteomes" id="UP000184471">
    <property type="component" value="Unassembled WGS sequence"/>
</dbReference>
<feature type="region of interest" description="Disordered" evidence="1">
    <location>
        <begin position="171"/>
        <end position="190"/>
    </location>
</feature>
<keyword evidence="2" id="KW-0472">Membrane</keyword>
<reference evidence="4 5" key="1">
    <citation type="submission" date="2016-11" db="EMBL/GenBank/DDBJ databases">
        <authorList>
            <person name="Jaros S."/>
            <person name="Januszkiewicz K."/>
            <person name="Wedrychowicz H."/>
        </authorList>
    </citation>
    <scope>NUCLEOTIDE SEQUENCE [LARGE SCALE GENOMIC DNA]</scope>
    <source>
        <strain evidence="4 5">DSM 45408</strain>
    </source>
</reference>
<dbReference type="STRING" id="1070870.SAMN05444351_0077"/>
<feature type="domain" description="YdbS-like PH" evidence="3">
    <location>
        <begin position="425"/>
        <end position="484"/>
    </location>
</feature>
<feature type="region of interest" description="Disordered" evidence="1">
    <location>
        <begin position="1"/>
        <end position="23"/>
    </location>
</feature>
<sequence>MTGPGPWPAPTTPVAAPPAPPPPARRTSPLVVLLHTVTFKQARQVVPAAIPVVAAVGIDGPGVVVALVVAVTALSLLFAGLTWWRTTYADTPAAVVVTRGLLARSVRTVPNDRIRGVEVEAPALHRLFGLVRVRIDAAAGVGTDGDEEVVVDGVPRAEGDRLRVSVLTHRRSARPVPPGADPEAPFEEPPEEELARFDPRWLLYAPLVASYLAVPLAAVGALSRLLQELPRDLRPDLDGPELTGGVVAVAVVAGLALLAVGAVLGAAVVNWGFRLVRRGGSLVAVRGLLTRRHTELEVDRVRGGTLAEGLGMRLVRAARVNALVTGLGAANRRGQLFPLGPRPEAVRLLGVLVDDPGPLRPHPPAARRRAVFRAVLSGLVVTAGGAWLSAGTGFWGLLAAGIALTVLGVPLGLGRYAALGHAAGPRSFSVRSGLLVREQAVLQRRAVVGWTVRQTFFQRRAGLATVTACVGAGAGGYAAVDMAAAEVAAFTVAASGPWAAAAGDGAPPAAG</sequence>
<dbReference type="InterPro" id="IPR005182">
    <property type="entry name" value="YdbS-like_PH"/>
</dbReference>
<dbReference type="PANTHER" id="PTHR34473">
    <property type="entry name" value="UPF0699 TRANSMEMBRANE PROTEIN YDBS"/>
    <property type="match status" value="1"/>
</dbReference>
<keyword evidence="2" id="KW-0812">Transmembrane</keyword>
<organism evidence="4 5">
    <name type="scientific">Geodermatophilus nigrescens</name>
    <dbReference type="NCBI Taxonomy" id="1070870"/>
    <lineage>
        <taxon>Bacteria</taxon>
        <taxon>Bacillati</taxon>
        <taxon>Actinomycetota</taxon>
        <taxon>Actinomycetes</taxon>
        <taxon>Geodermatophilales</taxon>
        <taxon>Geodermatophilaceae</taxon>
        <taxon>Geodermatophilus</taxon>
    </lineage>
</organism>
<dbReference type="RefSeq" id="WP_245794213.1">
    <property type="nucleotide sequence ID" value="NZ_FQVX01000001.1"/>
</dbReference>
<keyword evidence="5" id="KW-1185">Reference proteome</keyword>
<feature type="domain" description="YdbS-like PH" evidence="3">
    <location>
        <begin position="83"/>
        <end position="163"/>
    </location>
</feature>
<evidence type="ECO:0000256" key="1">
    <source>
        <dbReference type="SAM" id="MobiDB-lite"/>
    </source>
</evidence>
<evidence type="ECO:0000256" key="2">
    <source>
        <dbReference type="SAM" id="Phobius"/>
    </source>
</evidence>
<accession>A0A1M5CSX9</accession>
<evidence type="ECO:0000259" key="3">
    <source>
        <dbReference type="Pfam" id="PF03703"/>
    </source>
</evidence>
<evidence type="ECO:0000313" key="4">
    <source>
        <dbReference type="EMBL" id="SHF57800.1"/>
    </source>
</evidence>
<feature type="transmembrane region" description="Helical" evidence="2">
    <location>
        <begin position="242"/>
        <end position="269"/>
    </location>
</feature>
<feature type="transmembrane region" description="Helical" evidence="2">
    <location>
        <begin position="370"/>
        <end position="388"/>
    </location>
</feature>
<protein>
    <submittedName>
        <fullName evidence="4">Putative membrane protein</fullName>
    </submittedName>
</protein>
<dbReference type="PIRSF" id="PIRSF026631">
    <property type="entry name" value="UCP026631"/>
    <property type="match status" value="1"/>
</dbReference>
<feature type="transmembrane region" description="Helical" evidence="2">
    <location>
        <begin position="394"/>
        <end position="413"/>
    </location>
</feature>
<gene>
    <name evidence="4" type="ORF">SAMN05444351_0077</name>
</gene>
<name>A0A1M5CSX9_9ACTN</name>
<feature type="transmembrane region" description="Helical" evidence="2">
    <location>
        <begin position="201"/>
        <end position="222"/>
    </location>
</feature>
<feature type="transmembrane region" description="Helical" evidence="2">
    <location>
        <begin position="63"/>
        <end position="84"/>
    </location>
</feature>
<keyword evidence="2" id="KW-1133">Transmembrane helix</keyword>
<proteinExistence type="predicted"/>